<dbReference type="Proteomes" id="UP000286715">
    <property type="component" value="Unassembled WGS sequence"/>
</dbReference>
<dbReference type="AlphaFoldDB" id="A0A401XIW2"/>
<protein>
    <submittedName>
        <fullName evidence="1">Uncharacterized protein</fullName>
    </submittedName>
</protein>
<name>A0A401XIW2_9FLAO</name>
<evidence type="ECO:0000313" key="1">
    <source>
        <dbReference type="EMBL" id="GCD76959.1"/>
    </source>
</evidence>
<reference evidence="1 2" key="1">
    <citation type="submission" date="2018-11" db="EMBL/GenBank/DDBJ databases">
        <title>Schleiferia aggregans sp. nov., a moderately thermophilic heterotrophic bacterium isolated from microbial mats at a terrestrial hot spring.</title>
        <authorList>
            <person name="Iino T."/>
            <person name="Ohkuma M."/>
            <person name="Haruta S."/>
        </authorList>
    </citation>
    <scope>NUCLEOTIDE SEQUENCE [LARGE SCALE GENOMIC DNA]</scope>
    <source>
        <strain evidence="1 2">LA</strain>
    </source>
</reference>
<dbReference type="EMBL" id="BHZE01000003">
    <property type="protein sequence ID" value="GCD76959.1"/>
    <property type="molecule type" value="Genomic_DNA"/>
</dbReference>
<comment type="caution">
    <text evidence="1">The sequence shown here is derived from an EMBL/GenBank/DDBJ whole genome shotgun (WGS) entry which is preliminary data.</text>
</comment>
<evidence type="ECO:0000313" key="2">
    <source>
        <dbReference type="Proteomes" id="UP000286715"/>
    </source>
</evidence>
<keyword evidence="2" id="KW-1185">Reference proteome</keyword>
<accession>A0A401XIW2</accession>
<proteinExistence type="predicted"/>
<sequence length="63" mass="7169">MCWLKNGSLAFAPTRKANPSAKAKEPFAYRHKITRLINLLFSGARESLRLFELKKMCGGENKK</sequence>
<organism evidence="1 2">
    <name type="scientific">Thermaurantimonas aggregans</name>
    <dbReference type="NCBI Taxonomy" id="2173829"/>
    <lineage>
        <taxon>Bacteria</taxon>
        <taxon>Pseudomonadati</taxon>
        <taxon>Bacteroidota</taxon>
        <taxon>Flavobacteriia</taxon>
        <taxon>Flavobacteriales</taxon>
        <taxon>Schleiferiaceae</taxon>
        <taxon>Thermaurantimonas</taxon>
    </lineage>
</organism>
<gene>
    <name evidence="1" type="ORF">JCM31826_04410</name>
</gene>